<dbReference type="eggNOG" id="COG1943">
    <property type="taxonomic scope" value="Bacteria"/>
</dbReference>
<gene>
    <name evidence="2" type="ORF">LNTAR_01707</name>
</gene>
<protein>
    <recommendedName>
        <fullName evidence="1">Transposase IS200-like domain-containing protein</fullName>
    </recommendedName>
</protein>
<dbReference type="Gene3D" id="3.30.70.1290">
    <property type="entry name" value="Transposase IS200-like"/>
    <property type="match status" value="1"/>
</dbReference>
<proteinExistence type="predicted"/>
<dbReference type="GO" id="GO:0004803">
    <property type="term" value="F:transposase activity"/>
    <property type="evidence" value="ECO:0007669"/>
    <property type="project" value="InterPro"/>
</dbReference>
<evidence type="ECO:0000313" key="3">
    <source>
        <dbReference type="Proteomes" id="UP000004947"/>
    </source>
</evidence>
<dbReference type="GO" id="GO:0043565">
    <property type="term" value="F:sequence-specific DNA binding"/>
    <property type="evidence" value="ECO:0007669"/>
    <property type="project" value="TreeGrafter"/>
</dbReference>
<dbReference type="GO" id="GO:0006313">
    <property type="term" value="P:DNA transposition"/>
    <property type="evidence" value="ECO:0007669"/>
    <property type="project" value="InterPro"/>
</dbReference>
<keyword evidence="3" id="KW-1185">Reference proteome</keyword>
<dbReference type="AlphaFoldDB" id="A6DTI2"/>
<accession>A6DTI2</accession>
<dbReference type="RefSeq" id="WP_007281130.1">
    <property type="nucleotide sequence ID" value="NZ_ABCK01000038.1"/>
</dbReference>
<dbReference type="Proteomes" id="UP000004947">
    <property type="component" value="Unassembled WGS sequence"/>
</dbReference>
<dbReference type="SUPFAM" id="SSF143422">
    <property type="entry name" value="Transposase IS200-like"/>
    <property type="match status" value="1"/>
</dbReference>
<dbReference type="OrthoDB" id="9794403at2"/>
<evidence type="ECO:0000259" key="1">
    <source>
        <dbReference type="SMART" id="SM01321"/>
    </source>
</evidence>
<dbReference type="SMART" id="SM01321">
    <property type="entry name" value="Y1_Tnp"/>
    <property type="match status" value="1"/>
</dbReference>
<dbReference type="InterPro" id="IPR036515">
    <property type="entry name" value="Transposase_17_sf"/>
</dbReference>
<reference evidence="2 3" key="1">
    <citation type="journal article" date="2010" name="J. Bacteriol.">
        <title>Genome sequence of Lentisphaera araneosa HTCC2155T, the type species of the order Lentisphaerales in the phylum Lentisphaerae.</title>
        <authorList>
            <person name="Thrash J.C."/>
            <person name="Cho J.C."/>
            <person name="Vergin K.L."/>
            <person name="Morris R.M."/>
            <person name="Giovannoni S.J."/>
        </authorList>
    </citation>
    <scope>NUCLEOTIDE SEQUENCE [LARGE SCALE GENOMIC DNA]</scope>
    <source>
        <strain evidence="2 3">HTCC2155</strain>
    </source>
</reference>
<dbReference type="STRING" id="313628.LNTAR_01707"/>
<feature type="domain" description="Transposase IS200-like" evidence="1">
    <location>
        <begin position="68"/>
        <end position="192"/>
    </location>
</feature>
<dbReference type="Pfam" id="PF01797">
    <property type="entry name" value="Y1_Tnp"/>
    <property type="match status" value="1"/>
</dbReference>
<evidence type="ECO:0000313" key="2">
    <source>
        <dbReference type="EMBL" id="EDM25021.1"/>
    </source>
</evidence>
<dbReference type="PANTHER" id="PTHR36966">
    <property type="entry name" value="REP-ASSOCIATED TYROSINE TRANSPOSASE"/>
    <property type="match status" value="1"/>
</dbReference>
<sequence>MRRPEFENREAWHSRGFLPNYDVANKYQMITYRLADSLPKHVIAGSAGGSPAEKTQKRKLIEKYLDQSYGACYLKRPEIAQVVVDNWRHFDDERYDLIAYVVMPNHVHLLIKTYENHCLNRVVHSWKSYTSHEIKKILLEGNNAGEPPALPGDLNQLEGNNAGEPPARPGEIWMEDYWDRFIRDEKTFLYGHSLYSR</sequence>
<dbReference type="InterPro" id="IPR002686">
    <property type="entry name" value="Transposase_17"/>
</dbReference>
<dbReference type="InterPro" id="IPR052715">
    <property type="entry name" value="RAYT_transposase"/>
</dbReference>
<dbReference type="PANTHER" id="PTHR36966:SF1">
    <property type="entry name" value="REP-ASSOCIATED TYROSINE TRANSPOSASE"/>
    <property type="match status" value="1"/>
</dbReference>
<dbReference type="EMBL" id="ABCK01000038">
    <property type="protein sequence ID" value="EDM25021.1"/>
    <property type="molecule type" value="Genomic_DNA"/>
</dbReference>
<name>A6DTI2_9BACT</name>
<comment type="caution">
    <text evidence="2">The sequence shown here is derived from an EMBL/GenBank/DDBJ whole genome shotgun (WGS) entry which is preliminary data.</text>
</comment>
<organism evidence="2 3">
    <name type="scientific">Lentisphaera araneosa HTCC2155</name>
    <dbReference type="NCBI Taxonomy" id="313628"/>
    <lineage>
        <taxon>Bacteria</taxon>
        <taxon>Pseudomonadati</taxon>
        <taxon>Lentisphaerota</taxon>
        <taxon>Lentisphaeria</taxon>
        <taxon>Lentisphaerales</taxon>
        <taxon>Lentisphaeraceae</taxon>
        <taxon>Lentisphaera</taxon>
    </lineage>
</organism>